<dbReference type="AlphaFoldDB" id="A0A3M8BYD5"/>
<dbReference type="InterPro" id="IPR013196">
    <property type="entry name" value="HTH_11"/>
</dbReference>
<sequence length="317" mass="36946">MSKAKLLFDLILYVNTKRIFTAQDVAHEFGISVRTAHRYLAELGDMGVPIYTEPGRGGGYRVLNNRMLPPIMFDEEEAFAVFFAFQALKYYQSLPFDIHIGSVFAKLYAGLAHDMKRKVDRLDSVLTFWNQKRSVASPYLKEIIEAAIAHELLSIEYVSKSGNTVRKVAPVGIYAYDGFWYMPAFDELYGQIRLFRTDRIVWMERTQQTFTQQMPLSDWLDRYTAQTPKKPVRIYVELTREGLRQCRSQPWLEPHIVMVHPEQGYVETVIDQEDWDYVSDYFFQLGTAAKVIEPREMVDRIRKQAQELIHHYASDGT</sequence>
<proteinExistence type="predicted"/>
<dbReference type="PANTHER" id="PTHR34580:SF9">
    <property type="entry name" value="SLL5097 PROTEIN"/>
    <property type="match status" value="1"/>
</dbReference>
<reference evidence="4 5" key="1">
    <citation type="submission" date="2018-10" db="EMBL/GenBank/DDBJ databases">
        <title>Phylogenomics of Brevibacillus.</title>
        <authorList>
            <person name="Dunlap C."/>
        </authorList>
    </citation>
    <scope>NUCLEOTIDE SEQUENCE [LARGE SCALE GENOMIC DNA]</scope>
    <source>
        <strain evidence="4 5">JCM 15085</strain>
    </source>
</reference>
<feature type="domain" description="WYL" evidence="2">
    <location>
        <begin position="139"/>
        <end position="200"/>
    </location>
</feature>
<evidence type="ECO:0000313" key="5">
    <source>
        <dbReference type="Proteomes" id="UP000281915"/>
    </source>
</evidence>
<gene>
    <name evidence="4" type="ORF">EDM58_24995</name>
</gene>
<dbReference type="InterPro" id="IPR028349">
    <property type="entry name" value="PafC-like"/>
</dbReference>
<feature type="domain" description="WCX" evidence="3">
    <location>
        <begin position="231"/>
        <end position="308"/>
    </location>
</feature>
<dbReference type="InterPro" id="IPR051534">
    <property type="entry name" value="CBASS_pafABC_assoc_protein"/>
</dbReference>
<dbReference type="InterPro" id="IPR036388">
    <property type="entry name" value="WH-like_DNA-bd_sf"/>
</dbReference>
<dbReference type="InterPro" id="IPR057727">
    <property type="entry name" value="WCX_dom"/>
</dbReference>
<evidence type="ECO:0000313" key="4">
    <source>
        <dbReference type="EMBL" id="RNB68117.1"/>
    </source>
</evidence>
<dbReference type="Proteomes" id="UP000281915">
    <property type="component" value="Unassembled WGS sequence"/>
</dbReference>
<dbReference type="EMBL" id="RHHT01000084">
    <property type="protein sequence ID" value="RNB68117.1"/>
    <property type="molecule type" value="Genomic_DNA"/>
</dbReference>
<dbReference type="PANTHER" id="PTHR34580">
    <property type="match status" value="1"/>
</dbReference>
<organism evidence="4 5">
    <name type="scientific">Brevibacillus panacihumi</name>
    <dbReference type="NCBI Taxonomy" id="497735"/>
    <lineage>
        <taxon>Bacteria</taxon>
        <taxon>Bacillati</taxon>
        <taxon>Bacillota</taxon>
        <taxon>Bacilli</taxon>
        <taxon>Bacillales</taxon>
        <taxon>Paenibacillaceae</taxon>
        <taxon>Brevibacillus</taxon>
    </lineage>
</organism>
<dbReference type="PROSITE" id="PS52050">
    <property type="entry name" value="WYL"/>
    <property type="match status" value="1"/>
</dbReference>
<evidence type="ECO:0000259" key="1">
    <source>
        <dbReference type="Pfam" id="PF08279"/>
    </source>
</evidence>
<dbReference type="InterPro" id="IPR026881">
    <property type="entry name" value="WYL_dom"/>
</dbReference>
<dbReference type="Gene3D" id="1.10.10.10">
    <property type="entry name" value="Winged helix-like DNA-binding domain superfamily/Winged helix DNA-binding domain"/>
    <property type="match status" value="1"/>
</dbReference>
<comment type="caution">
    <text evidence="4">The sequence shown here is derived from an EMBL/GenBank/DDBJ whole genome shotgun (WGS) entry which is preliminary data.</text>
</comment>
<dbReference type="SUPFAM" id="SSF46785">
    <property type="entry name" value="Winged helix' DNA-binding domain"/>
    <property type="match status" value="1"/>
</dbReference>
<evidence type="ECO:0000259" key="3">
    <source>
        <dbReference type="Pfam" id="PF25583"/>
    </source>
</evidence>
<name>A0A3M8BYD5_9BACL</name>
<dbReference type="PIRSF" id="PIRSF016838">
    <property type="entry name" value="PafC"/>
    <property type="match status" value="1"/>
</dbReference>
<dbReference type="InterPro" id="IPR036390">
    <property type="entry name" value="WH_DNA-bd_sf"/>
</dbReference>
<dbReference type="Pfam" id="PF25583">
    <property type="entry name" value="WCX"/>
    <property type="match status" value="1"/>
</dbReference>
<feature type="domain" description="Helix-turn-helix type 11" evidence="1">
    <location>
        <begin position="12"/>
        <end position="61"/>
    </location>
</feature>
<protein>
    <submittedName>
        <fullName evidence="4">YafY family transcriptional regulator</fullName>
    </submittedName>
</protein>
<evidence type="ECO:0000259" key="2">
    <source>
        <dbReference type="Pfam" id="PF13280"/>
    </source>
</evidence>
<dbReference type="Pfam" id="PF08279">
    <property type="entry name" value="HTH_11"/>
    <property type="match status" value="1"/>
</dbReference>
<dbReference type="Pfam" id="PF13280">
    <property type="entry name" value="WYL"/>
    <property type="match status" value="1"/>
</dbReference>
<dbReference type="RefSeq" id="WP_122915753.1">
    <property type="nucleotide sequence ID" value="NZ_RHHT01000084.1"/>
</dbReference>
<accession>A0A3M8BYD5</accession>